<feature type="non-terminal residue" evidence="1">
    <location>
        <position position="153"/>
    </location>
</feature>
<gene>
    <name evidence="1" type="ORF">S01H1_57024</name>
</gene>
<dbReference type="EMBL" id="BARS01037167">
    <property type="protein sequence ID" value="GAG23247.1"/>
    <property type="molecule type" value="Genomic_DNA"/>
</dbReference>
<reference evidence="1" key="1">
    <citation type="journal article" date="2014" name="Front. Microbiol.">
        <title>High frequency of phylogenetically diverse reductive dehalogenase-homologous genes in deep subseafloor sedimentary metagenomes.</title>
        <authorList>
            <person name="Kawai M."/>
            <person name="Futagami T."/>
            <person name="Toyoda A."/>
            <person name="Takaki Y."/>
            <person name="Nishi S."/>
            <person name="Hori S."/>
            <person name="Arai W."/>
            <person name="Tsubouchi T."/>
            <person name="Morono Y."/>
            <person name="Uchiyama I."/>
            <person name="Ito T."/>
            <person name="Fujiyama A."/>
            <person name="Inagaki F."/>
            <person name="Takami H."/>
        </authorList>
    </citation>
    <scope>NUCLEOTIDE SEQUENCE</scope>
    <source>
        <strain evidence="1">Expedition CK06-06</strain>
    </source>
</reference>
<comment type="caution">
    <text evidence="1">The sequence shown here is derived from an EMBL/GenBank/DDBJ whole genome shotgun (WGS) entry which is preliminary data.</text>
</comment>
<organism evidence="1">
    <name type="scientific">marine sediment metagenome</name>
    <dbReference type="NCBI Taxonomy" id="412755"/>
    <lineage>
        <taxon>unclassified sequences</taxon>
        <taxon>metagenomes</taxon>
        <taxon>ecological metagenomes</taxon>
    </lineage>
</organism>
<sequence length="153" mass="17645">MNFYRDILYRYYDEGFILTRQLQDVSPKNKLYPFTDVDELTEFVEGKPSIYHNIMVGSKDNTNGKASMIYGSTLHLDLDILKDACGGDFKNYQTFEDMAIRHLDADEILCQYSAIVKSGGGLHVYYSLPEKTHKDDLLNKWNAFKAYAQDSPF</sequence>
<protein>
    <submittedName>
        <fullName evidence="1">Uncharacterized protein</fullName>
    </submittedName>
</protein>
<name>X0WJ37_9ZZZZ</name>
<evidence type="ECO:0000313" key="1">
    <source>
        <dbReference type="EMBL" id="GAG23247.1"/>
    </source>
</evidence>
<dbReference type="AlphaFoldDB" id="X0WJ37"/>
<proteinExistence type="predicted"/>
<accession>X0WJ37</accession>